<feature type="compositionally biased region" description="Basic and acidic residues" evidence="1">
    <location>
        <begin position="24"/>
        <end position="34"/>
    </location>
</feature>
<dbReference type="RefSeq" id="WP_089673349.1">
    <property type="nucleotide sequence ID" value="NZ_CP024845.1"/>
</dbReference>
<dbReference type="GeneID" id="35004199"/>
<proteinExistence type="predicted"/>
<dbReference type="STRING" id="1073996.SAMN05444271_1268"/>
<accession>A0A1H6WTT6</accession>
<evidence type="ECO:0000313" key="2">
    <source>
        <dbReference type="EMBL" id="SEJ15755.1"/>
    </source>
</evidence>
<gene>
    <name evidence="2" type="ORF">SAMN05444271_1268</name>
</gene>
<dbReference type="InterPro" id="IPR055517">
    <property type="entry name" value="DUF7091"/>
</dbReference>
<dbReference type="EMBL" id="FNYR01000026">
    <property type="protein sequence ID" value="SEJ15755.1"/>
    <property type="molecule type" value="Genomic_DNA"/>
</dbReference>
<name>A0A1H6WTT6_9EURY</name>
<protein>
    <submittedName>
        <fullName evidence="2">Uncharacterized protein</fullName>
    </submittedName>
</protein>
<dbReference type="AlphaFoldDB" id="A0A1H6WTT6"/>
<sequence length="98" mass="11167">MDERFEEFMRDRLRELGKGYERTRRAYSEGKGDTDSPPEAVEALPVDEAGRAKLVCRRYAEKRAVALDNEGKPACFDPDHTDCVGCVEDIRDGIVETW</sequence>
<evidence type="ECO:0000313" key="3">
    <source>
        <dbReference type="Proteomes" id="UP000198888"/>
    </source>
</evidence>
<dbReference type="KEGG" id="hae:halTADL_3432"/>
<evidence type="ECO:0000256" key="1">
    <source>
        <dbReference type="SAM" id="MobiDB-lite"/>
    </source>
</evidence>
<dbReference type="Proteomes" id="UP000198888">
    <property type="component" value="Unassembled WGS sequence"/>
</dbReference>
<dbReference type="Pfam" id="PF23367">
    <property type="entry name" value="DUF7091"/>
    <property type="match status" value="1"/>
</dbReference>
<keyword evidence="3" id="KW-1185">Reference proteome</keyword>
<feature type="region of interest" description="Disordered" evidence="1">
    <location>
        <begin position="24"/>
        <end position="44"/>
    </location>
</feature>
<reference evidence="2 3" key="1">
    <citation type="submission" date="2016-10" db="EMBL/GenBank/DDBJ databases">
        <authorList>
            <person name="de Groot N.N."/>
        </authorList>
    </citation>
    <scope>NUCLEOTIDE SEQUENCE [LARGE SCALE GENOMIC DNA]</scope>
    <source>
        <strain evidence="2 3">DSM 22187</strain>
    </source>
</reference>
<accession>A0A2H4Q724</accession>
<dbReference type="OrthoDB" id="213643at2157"/>
<organism evidence="2 3">
    <name type="scientific">Halohasta litchfieldiae</name>
    <dbReference type="NCBI Taxonomy" id="1073996"/>
    <lineage>
        <taxon>Archaea</taxon>
        <taxon>Methanobacteriati</taxon>
        <taxon>Methanobacteriota</taxon>
        <taxon>Stenosarchaea group</taxon>
        <taxon>Halobacteria</taxon>
        <taxon>Halobacteriales</taxon>
        <taxon>Haloferacaceae</taxon>
        <taxon>Halohasta</taxon>
    </lineage>
</organism>